<accession>A0A3Q7H9A9</accession>
<evidence type="ECO:0008006" key="3">
    <source>
        <dbReference type="Google" id="ProtNLM"/>
    </source>
</evidence>
<name>A0A3Q7H9A9_SOLLC</name>
<keyword evidence="2" id="KW-1185">Reference proteome</keyword>
<dbReference type="PANTHER" id="PTHR11439:SF497">
    <property type="entry name" value="CYSTEINE-RICH RLK (RECEPTOR-LIKE PROTEIN KINASE) 8"/>
    <property type="match status" value="1"/>
</dbReference>
<proteinExistence type="predicted"/>
<sequence length="161" mass="18361">MAYVLRLRSHMAPFVTGIEFIIPWRGRPDISFAVQEVSQFMQAPRHLYSVVVRHIIRYLLVTSTRGLFLPSGSPIHLNAFSDSDWAGCIDTHRSVTCWCMSLGESLISWKSKKQDPVSKSSIKAEYESMATAFSEEEVELSPPDHIYPEKIYKIGKFSFKS</sequence>
<evidence type="ECO:0000313" key="1">
    <source>
        <dbReference type="EnsemblPlants" id="Solyc07g019627.1.1"/>
    </source>
</evidence>
<dbReference type="STRING" id="4081.A0A3Q7H9A9"/>
<reference evidence="1" key="2">
    <citation type="submission" date="2019-01" db="UniProtKB">
        <authorList>
            <consortium name="EnsemblPlants"/>
        </authorList>
    </citation>
    <scope>IDENTIFICATION</scope>
    <source>
        <strain evidence="1">cv. Heinz 1706</strain>
    </source>
</reference>
<dbReference type="AlphaFoldDB" id="A0A3Q7H9A9"/>
<dbReference type="Proteomes" id="UP000004994">
    <property type="component" value="Chromosome 7"/>
</dbReference>
<organism evidence="1">
    <name type="scientific">Solanum lycopersicum</name>
    <name type="common">Tomato</name>
    <name type="synonym">Lycopersicon esculentum</name>
    <dbReference type="NCBI Taxonomy" id="4081"/>
    <lineage>
        <taxon>Eukaryota</taxon>
        <taxon>Viridiplantae</taxon>
        <taxon>Streptophyta</taxon>
        <taxon>Embryophyta</taxon>
        <taxon>Tracheophyta</taxon>
        <taxon>Spermatophyta</taxon>
        <taxon>Magnoliopsida</taxon>
        <taxon>eudicotyledons</taxon>
        <taxon>Gunneridae</taxon>
        <taxon>Pentapetalae</taxon>
        <taxon>asterids</taxon>
        <taxon>lamiids</taxon>
        <taxon>Solanales</taxon>
        <taxon>Solanaceae</taxon>
        <taxon>Solanoideae</taxon>
        <taxon>Solaneae</taxon>
        <taxon>Solanum</taxon>
        <taxon>Solanum subgen. Lycopersicon</taxon>
    </lineage>
</organism>
<dbReference type="EnsemblPlants" id="Solyc07g019627.1.1">
    <property type="protein sequence ID" value="Solyc07g019627.1.1"/>
    <property type="gene ID" value="Solyc07g019627.1"/>
</dbReference>
<evidence type="ECO:0000313" key="2">
    <source>
        <dbReference type="Proteomes" id="UP000004994"/>
    </source>
</evidence>
<dbReference type="CDD" id="cd09272">
    <property type="entry name" value="RNase_HI_RT_Ty1"/>
    <property type="match status" value="1"/>
</dbReference>
<reference evidence="1" key="1">
    <citation type="journal article" date="2012" name="Nature">
        <title>The tomato genome sequence provides insights into fleshy fruit evolution.</title>
        <authorList>
            <consortium name="Tomato Genome Consortium"/>
        </authorList>
    </citation>
    <scope>NUCLEOTIDE SEQUENCE [LARGE SCALE GENOMIC DNA]</scope>
    <source>
        <strain evidence="1">cv. Heinz 1706</strain>
    </source>
</reference>
<dbReference type="PANTHER" id="PTHR11439">
    <property type="entry name" value="GAG-POL-RELATED RETROTRANSPOSON"/>
    <property type="match status" value="1"/>
</dbReference>
<dbReference type="InParanoid" id="A0A3Q7H9A9"/>
<protein>
    <recommendedName>
        <fullName evidence="3">Mitochondrial protein</fullName>
    </recommendedName>
</protein>
<dbReference type="Gramene" id="Solyc07g019627.1.1">
    <property type="protein sequence ID" value="Solyc07g019627.1.1"/>
    <property type="gene ID" value="Solyc07g019627.1"/>
</dbReference>